<evidence type="ECO:0000313" key="3">
    <source>
        <dbReference type="Proteomes" id="UP000007883"/>
    </source>
</evidence>
<feature type="domain" description="DUF2061" evidence="1">
    <location>
        <begin position="1"/>
        <end position="52"/>
    </location>
</feature>
<dbReference type="PATRIC" id="fig|983917.3.peg.50"/>
<accession>I0HK63</accession>
<dbReference type="KEGG" id="rge:RGE_00550"/>
<evidence type="ECO:0000313" key="2">
    <source>
        <dbReference type="EMBL" id="BAL93400.1"/>
    </source>
</evidence>
<sequence>MAKSAAFGVMHVGISFTIGYALTGNVAVAGAMTLIEPVANTIAHYFFDRWWDRRYEAARVTVPS</sequence>
<dbReference type="AlphaFoldDB" id="I0HK63"/>
<dbReference type="STRING" id="983917.RGE_00550"/>
<dbReference type="InterPro" id="IPR018638">
    <property type="entry name" value="DUF2061_membrane"/>
</dbReference>
<reference evidence="2 3" key="1">
    <citation type="journal article" date="2012" name="J. Bacteriol.">
        <title>Complete genome sequence of phototrophic betaproteobacterium Rubrivivax gelatinosus IL144.</title>
        <authorList>
            <person name="Nagashima S."/>
            <person name="Kamimura A."/>
            <person name="Shimizu T."/>
            <person name="Nakamura-isaki S."/>
            <person name="Aono E."/>
            <person name="Sakamoto K."/>
            <person name="Ichikawa N."/>
            <person name="Nakazawa H."/>
            <person name="Sekine M."/>
            <person name="Yamazaki S."/>
            <person name="Fujita N."/>
            <person name="Shimada K."/>
            <person name="Hanada S."/>
            <person name="Nagashima K.V.P."/>
        </authorList>
    </citation>
    <scope>NUCLEOTIDE SEQUENCE [LARGE SCALE GENOMIC DNA]</scope>
    <source>
        <strain evidence="3">NBRC 100245 / IL144</strain>
    </source>
</reference>
<proteinExistence type="predicted"/>
<dbReference type="HOGENOM" id="CLU_160691_2_2_4"/>
<name>I0HK63_RUBGI</name>
<organism evidence="2 3">
    <name type="scientific">Rubrivivax gelatinosus (strain NBRC 100245 / IL144)</name>
    <dbReference type="NCBI Taxonomy" id="983917"/>
    <lineage>
        <taxon>Bacteria</taxon>
        <taxon>Pseudomonadati</taxon>
        <taxon>Pseudomonadota</taxon>
        <taxon>Betaproteobacteria</taxon>
        <taxon>Burkholderiales</taxon>
        <taxon>Sphaerotilaceae</taxon>
        <taxon>Rubrivivax</taxon>
    </lineage>
</organism>
<dbReference type="Proteomes" id="UP000007883">
    <property type="component" value="Chromosome"/>
</dbReference>
<dbReference type="EMBL" id="AP012320">
    <property type="protein sequence ID" value="BAL93400.1"/>
    <property type="molecule type" value="Genomic_DNA"/>
</dbReference>
<keyword evidence="3" id="KW-1185">Reference proteome</keyword>
<gene>
    <name evidence="2" type="ordered locus">RGE_00550</name>
</gene>
<dbReference type="eggNOG" id="COG3205">
    <property type="taxonomic scope" value="Bacteria"/>
</dbReference>
<evidence type="ECO:0000259" key="1">
    <source>
        <dbReference type="Pfam" id="PF09834"/>
    </source>
</evidence>
<dbReference type="Pfam" id="PF09834">
    <property type="entry name" value="DUF2061"/>
    <property type="match status" value="1"/>
</dbReference>
<protein>
    <recommendedName>
        <fullName evidence="1">DUF2061 domain-containing protein</fullName>
    </recommendedName>
</protein>
<dbReference type="RefSeq" id="WP_014426292.1">
    <property type="nucleotide sequence ID" value="NC_017075.1"/>
</dbReference>